<dbReference type="AlphaFoldDB" id="A0A4D7C6I2"/>
<dbReference type="Proteomes" id="UP000298714">
    <property type="component" value="Chromosome"/>
</dbReference>
<evidence type="ECO:0000313" key="3">
    <source>
        <dbReference type="Proteomes" id="UP000298714"/>
    </source>
</evidence>
<accession>A0A4D7C6I2</accession>
<keyword evidence="1" id="KW-1133">Transmembrane helix</keyword>
<dbReference type="EMBL" id="CP039704">
    <property type="protein sequence ID" value="QCI79375.1"/>
    <property type="molecule type" value="Genomic_DNA"/>
</dbReference>
<keyword evidence="1" id="KW-0472">Membrane</keyword>
<evidence type="ECO:0000256" key="1">
    <source>
        <dbReference type="SAM" id="Phobius"/>
    </source>
</evidence>
<keyword evidence="1" id="KW-0812">Transmembrane</keyword>
<sequence length="68" mass="7349">MTAATRICRSLLRCEQGATAIEYVFLIAFMALAIIVAVQAMGQEVVNLNMKVVTAWQNAAKTEDAANC</sequence>
<organism evidence="2 3">
    <name type="scientific">Hankyongella ginsenosidimutans</name>
    <dbReference type="NCBI Taxonomy" id="1763828"/>
    <lineage>
        <taxon>Bacteria</taxon>
        <taxon>Pseudomonadati</taxon>
        <taxon>Pseudomonadota</taxon>
        <taxon>Alphaproteobacteria</taxon>
        <taxon>Sphingomonadales</taxon>
        <taxon>Sphingomonadaceae</taxon>
        <taxon>Hankyongella</taxon>
    </lineage>
</organism>
<reference evidence="3" key="1">
    <citation type="submission" date="2019-04" db="EMBL/GenBank/DDBJ databases">
        <title>Complete genome sequence of Sphingomonas sp. W1-2-3.</title>
        <authorList>
            <person name="Im W.T."/>
        </authorList>
    </citation>
    <scope>NUCLEOTIDE SEQUENCE [LARGE SCALE GENOMIC DNA]</scope>
    <source>
        <strain evidence="3">W1-2-3</strain>
    </source>
</reference>
<dbReference type="RefSeq" id="WP_222874210.1">
    <property type="nucleotide sequence ID" value="NZ_CP039704.1"/>
</dbReference>
<protein>
    <submittedName>
        <fullName evidence="2">Flp family type IVb pilin</fullName>
    </submittedName>
</protein>
<dbReference type="KEGG" id="hgn:E6W36_06920"/>
<evidence type="ECO:0000313" key="2">
    <source>
        <dbReference type="EMBL" id="QCI79375.1"/>
    </source>
</evidence>
<gene>
    <name evidence="2" type="ORF">E6W36_06920</name>
</gene>
<proteinExistence type="predicted"/>
<feature type="transmembrane region" description="Helical" evidence="1">
    <location>
        <begin position="20"/>
        <end position="41"/>
    </location>
</feature>
<name>A0A4D7C6I2_9SPHN</name>
<keyword evidence="3" id="KW-1185">Reference proteome</keyword>